<dbReference type="HAMAP" id="MF_00386">
    <property type="entry name" value="UPF0161_YidD"/>
    <property type="match status" value="1"/>
</dbReference>
<gene>
    <name evidence="3" type="primary">yidD</name>
    <name evidence="3" type="ORF">H8E41_12805</name>
</gene>
<dbReference type="PANTHER" id="PTHR33383">
    <property type="entry name" value="MEMBRANE PROTEIN INSERTION EFFICIENCY FACTOR-RELATED"/>
    <property type="match status" value="1"/>
</dbReference>
<dbReference type="SMART" id="SM01234">
    <property type="entry name" value="Haemolytic"/>
    <property type="match status" value="1"/>
</dbReference>
<keyword evidence="1" id="KW-0472">Membrane</keyword>
<organism evidence="3 4">
    <name type="scientific">Candidatus Desulfobia pelagia</name>
    <dbReference type="NCBI Taxonomy" id="2841692"/>
    <lineage>
        <taxon>Bacteria</taxon>
        <taxon>Pseudomonadati</taxon>
        <taxon>Thermodesulfobacteriota</taxon>
        <taxon>Desulfobulbia</taxon>
        <taxon>Desulfobulbales</taxon>
        <taxon>Desulfobulbaceae</taxon>
        <taxon>Candidatus Desulfobia</taxon>
    </lineage>
</organism>
<keyword evidence="1" id="KW-1003">Cell membrane</keyword>
<comment type="similarity">
    <text evidence="1">Belongs to the UPF0161 family.</text>
</comment>
<dbReference type="AlphaFoldDB" id="A0A8J6NGL1"/>
<name>A0A8J6NGL1_9BACT</name>
<comment type="subcellular location">
    <subcellularLocation>
        <location evidence="1">Cell membrane</location>
        <topology evidence="1">Peripheral membrane protein</topology>
        <orientation evidence="1">Cytoplasmic side</orientation>
    </subcellularLocation>
</comment>
<comment type="caution">
    <text evidence="3">The sequence shown here is derived from an EMBL/GenBank/DDBJ whole genome shotgun (WGS) entry which is preliminary data.</text>
</comment>
<evidence type="ECO:0000256" key="2">
    <source>
        <dbReference type="SAM" id="MobiDB-lite"/>
    </source>
</evidence>
<evidence type="ECO:0000313" key="3">
    <source>
        <dbReference type="EMBL" id="MBC8318778.1"/>
    </source>
</evidence>
<dbReference type="NCBIfam" id="TIGR00278">
    <property type="entry name" value="membrane protein insertion efficiency factor YidD"/>
    <property type="match status" value="1"/>
</dbReference>
<comment type="function">
    <text evidence="1">Could be involved in insertion of integral membrane proteins into the membrane.</text>
</comment>
<sequence>MLKKLFLFSIRIYQVALSPLFPRSCRFTPTCSQYAIEAISEYGPGRGLYLAIRRILRCHPFNPGGYDPVKNRPVNKLNPNAF</sequence>
<dbReference type="PANTHER" id="PTHR33383:SF1">
    <property type="entry name" value="MEMBRANE PROTEIN INSERTION EFFICIENCY FACTOR-RELATED"/>
    <property type="match status" value="1"/>
</dbReference>
<evidence type="ECO:0000313" key="4">
    <source>
        <dbReference type="Proteomes" id="UP000614424"/>
    </source>
</evidence>
<protein>
    <recommendedName>
        <fullName evidence="1">Putative membrane protein insertion efficiency factor</fullName>
    </recommendedName>
</protein>
<dbReference type="GO" id="GO:0005886">
    <property type="term" value="C:plasma membrane"/>
    <property type="evidence" value="ECO:0007669"/>
    <property type="project" value="UniProtKB-SubCell"/>
</dbReference>
<accession>A0A8J6NGL1</accession>
<proteinExistence type="inferred from homology"/>
<dbReference type="Pfam" id="PF01809">
    <property type="entry name" value="YidD"/>
    <property type="match status" value="1"/>
</dbReference>
<feature type="region of interest" description="Disordered" evidence="2">
    <location>
        <begin position="63"/>
        <end position="82"/>
    </location>
</feature>
<dbReference type="Proteomes" id="UP000614424">
    <property type="component" value="Unassembled WGS sequence"/>
</dbReference>
<reference evidence="3 4" key="1">
    <citation type="submission" date="2020-08" db="EMBL/GenBank/DDBJ databases">
        <title>Bridging the membrane lipid divide: bacteria of the FCB group superphylum have the potential to synthesize archaeal ether lipids.</title>
        <authorList>
            <person name="Villanueva L."/>
            <person name="Von Meijenfeldt F.A.B."/>
            <person name="Westbye A.B."/>
            <person name="Yadav S."/>
            <person name="Hopmans E.C."/>
            <person name="Dutilh B.E."/>
            <person name="Sinninghe Damste J.S."/>
        </authorList>
    </citation>
    <scope>NUCLEOTIDE SEQUENCE [LARGE SCALE GENOMIC DNA]</scope>
    <source>
        <strain evidence="3">NIOZ-UU47</strain>
    </source>
</reference>
<dbReference type="InterPro" id="IPR002696">
    <property type="entry name" value="Membr_insert_effic_factor_YidD"/>
</dbReference>
<dbReference type="EMBL" id="JACNJZ010000186">
    <property type="protein sequence ID" value="MBC8318778.1"/>
    <property type="molecule type" value="Genomic_DNA"/>
</dbReference>
<evidence type="ECO:0000256" key="1">
    <source>
        <dbReference type="HAMAP-Rule" id="MF_00386"/>
    </source>
</evidence>